<evidence type="ECO:0000313" key="3">
    <source>
        <dbReference type="Proteomes" id="UP000569329"/>
    </source>
</evidence>
<comment type="caution">
    <text evidence="2">The sequence shown here is derived from an EMBL/GenBank/DDBJ whole genome shotgun (WGS) entry which is preliminary data.</text>
</comment>
<proteinExistence type="predicted"/>
<evidence type="ECO:0008006" key="4">
    <source>
        <dbReference type="Google" id="ProtNLM"/>
    </source>
</evidence>
<keyword evidence="3" id="KW-1185">Reference proteome</keyword>
<gene>
    <name evidence="2" type="ORF">FHX42_001370</name>
</gene>
<sequence length="149" mass="16923">MTERDATSRARRQHDVYAPHYDSDTRHYERAIPDDRAALTQTHRVLRPGGHLVLLGHVASPHRPVRTAQRLLERLSTQRGVQDAHLRHVAPLVRDTGFTIVHQRHHRLGTIERLTATKPPEWTPAIATSTSHATTDPADHDTDDEAENR</sequence>
<accession>A0A839DXT9</accession>
<dbReference type="Gene3D" id="3.40.50.150">
    <property type="entry name" value="Vaccinia Virus protein VP39"/>
    <property type="match status" value="1"/>
</dbReference>
<protein>
    <recommendedName>
        <fullName evidence="4">Methyltransferase domain-containing protein</fullName>
    </recommendedName>
</protein>
<dbReference type="AlphaFoldDB" id="A0A839DXT9"/>
<reference evidence="2 3" key="1">
    <citation type="submission" date="2020-07" db="EMBL/GenBank/DDBJ databases">
        <title>Sequencing the genomes of 1000 actinobacteria strains.</title>
        <authorList>
            <person name="Klenk H.-P."/>
        </authorList>
    </citation>
    <scope>NUCLEOTIDE SEQUENCE [LARGE SCALE GENOMIC DNA]</scope>
    <source>
        <strain evidence="2 3">DSM 45975</strain>
    </source>
</reference>
<evidence type="ECO:0000256" key="1">
    <source>
        <dbReference type="SAM" id="MobiDB-lite"/>
    </source>
</evidence>
<dbReference type="InterPro" id="IPR029063">
    <property type="entry name" value="SAM-dependent_MTases_sf"/>
</dbReference>
<organism evidence="2 3">
    <name type="scientific">Halosaccharopolyspora lacisalsi</name>
    <dbReference type="NCBI Taxonomy" id="1000566"/>
    <lineage>
        <taxon>Bacteria</taxon>
        <taxon>Bacillati</taxon>
        <taxon>Actinomycetota</taxon>
        <taxon>Actinomycetes</taxon>
        <taxon>Pseudonocardiales</taxon>
        <taxon>Pseudonocardiaceae</taxon>
        <taxon>Halosaccharopolyspora</taxon>
    </lineage>
</organism>
<dbReference type="SUPFAM" id="SSF53335">
    <property type="entry name" value="S-adenosyl-L-methionine-dependent methyltransferases"/>
    <property type="match status" value="1"/>
</dbReference>
<feature type="region of interest" description="Disordered" evidence="1">
    <location>
        <begin position="120"/>
        <end position="149"/>
    </location>
</feature>
<dbReference type="RefSeq" id="WP_182543213.1">
    <property type="nucleotide sequence ID" value="NZ_JACGWZ010000001.1"/>
</dbReference>
<dbReference type="EMBL" id="JACGWZ010000001">
    <property type="protein sequence ID" value="MBA8824041.1"/>
    <property type="molecule type" value="Genomic_DNA"/>
</dbReference>
<dbReference type="Proteomes" id="UP000569329">
    <property type="component" value="Unassembled WGS sequence"/>
</dbReference>
<name>A0A839DXT9_9PSEU</name>
<evidence type="ECO:0000313" key="2">
    <source>
        <dbReference type="EMBL" id="MBA8824041.1"/>
    </source>
</evidence>